<dbReference type="Pfam" id="PF00953">
    <property type="entry name" value="Glycos_transf_4"/>
    <property type="match status" value="1"/>
</dbReference>
<comment type="caution">
    <text evidence="15">The sequence shown here is derived from an EMBL/GenBank/DDBJ whole genome shotgun (WGS) entry which is preliminary data.</text>
</comment>
<dbReference type="AlphaFoldDB" id="A0A0D2GK04"/>
<dbReference type="GO" id="GO:0046872">
    <property type="term" value="F:metal ion binding"/>
    <property type="evidence" value="ECO:0007669"/>
    <property type="project" value="UniProtKB-KW"/>
</dbReference>
<protein>
    <recommendedName>
        <fullName evidence="12 13">Phospho-N-acetylmuramoyl-pentapeptide-transferase</fullName>
        <ecNumber evidence="12 13">2.7.8.13</ecNumber>
    </recommendedName>
    <alternativeName>
        <fullName evidence="12">UDP-MurNAc-pentapeptide phosphotransferase</fullName>
    </alternativeName>
</protein>
<feature type="binding site" evidence="14">
    <location>
        <position position="266"/>
    </location>
    <ligand>
        <name>Mg(2+)</name>
        <dbReference type="ChEBI" id="CHEBI:18420"/>
    </ligand>
</feature>
<feature type="transmembrane region" description="Helical" evidence="12">
    <location>
        <begin position="338"/>
        <end position="357"/>
    </location>
</feature>
<feature type="binding site" evidence="14">
    <location>
        <position position="191"/>
    </location>
    <ligand>
        <name>Mg(2+)</name>
        <dbReference type="ChEBI" id="CHEBI:18420"/>
    </ligand>
</feature>
<evidence type="ECO:0000256" key="3">
    <source>
        <dbReference type="ARBA" id="ARBA00022618"/>
    </source>
</evidence>
<evidence type="ECO:0000256" key="14">
    <source>
        <dbReference type="PIRSR" id="PIRSR600715-1"/>
    </source>
</evidence>
<keyword evidence="12" id="KW-1003">Cell membrane</keyword>
<dbReference type="RefSeq" id="WP_044346987.1">
    <property type="nucleotide sequence ID" value="NZ_AZAC01000004.1"/>
</dbReference>
<dbReference type="GO" id="GO:0009252">
    <property type="term" value="P:peptidoglycan biosynthetic process"/>
    <property type="evidence" value="ECO:0007669"/>
    <property type="project" value="UniProtKB-UniRule"/>
</dbReference>
<feature type="transmembrane region" description="Helical" evidence="12">
    <location>
        <begin position="135"/>
        <end position="152"/>
    </location>
</feature>
<keyword evidence="11 12" id="KW-0961">Cell wall biogenesis/degradation</keyword>
<evidence type="ECO:0000256" key="1">
    <source>
        <dbReference type="ARBA" id="ARBA00004141"/>
    </source>
</evidence>
<keyword evidence="8 12" id="KW-1133">Transmembrane helix</keyword>
<organism evidence="15 16">
    <name type="scientific">Dethiosulfatarculus sandiegensis</name>
    <dbReference type="NCBI Taxonomy" id="1429043"/>
    <lineage>
        <taxon>Bacteria</taxon>
        <taxon>Pseudomonadati</taxon>
        <taxon>Thermodesulfobacteriota</taxon>
        <taxon>Desulfarculia</taxon>
        <taxon>Desulfarculales</taxon>
        <taxon>Desulfarculaceae</taxon>
        <taxon>Dethiosulfatarculus</taxon>
    </lineage>
</organism>
<gene>
    <name evidence="12 15" type="primary">mraY</name>
    <name evidence="15" type="ORF">X474_04705</name>
</gene>
<dbReference type="PROSITE" id="PS01347">
    <property type="entry name" value="MRAY_1"/>
    <property type="match status" value="1"/>
</dbReference>
<evidence type="ECO:0000256" key="2">
    <source>
        <dbReference type="ARBA" id="ARBA00005583"/>
    </source>
</evidence>
<dbReference type="NCBIfam" id="TIGR00445">
    <property type="entry name" value="mraY"/>
    <property type="match status" value="1"/>
</dbReference>
<dbReference type="STRING" id="1429043.X474_04705"/>
<dbReference type="Proteomes" id="UP000032233">
    <property type="component" value="Unassembled WGS sequence"/>
</dbReference>
<keyword evidence="16" id="KW-1185">Reference proteome</keyword>
<dbReference type="FunCoup" id="A0A0D2GK04">
    <property type="interactions" value="478"/>
</dbReference>
<feature type="transmembrane region" description="Helical" evidence="12">
    <location>
        <begin position="230"/>
        <end position="255"/>
    </location>
</feature>
<dbReference type="GO" id="GO:0071555">
    <property type="term" value="P:cell wall organization"/>
    <property type="evidence" value="ECO:0007669"/>
    <property type="project" value="UniProtKB-KW"/>
</dbReference>
<dbReference type="PANTHER" id="PTHR22926">
    <property type="entry name" value="PHOSPHO-N-ACETYLMURAMOYL-PENTAPEPTIDE-TRANSFERASE"/>
    <property type="match status" value="1"/>
</dbReference>
<accession>A0A0D2GK04</accession>
<dbReference type="HAMAP" id="MF_00038">
    <property type="entry name" value="MraY"/>
    <property type="match status" value="1"/>
</dbReference>
<sequence>MLFELLYPLRDIFAGFNVIRYITFRTIWAALTALTLSLLLGPWLIRMLRKMQMGQYIRELGPKSHQAKAGTPTMGGLLIIFSVLVSSLLWGRLDNFFFWLILGATLAFGAIGFIDDFMKKVSRKNEGGLSSKAKFLLLSMVSLAIALALYYHPGYNTQLSVPFFKLVVPDLGWGYVVLAVFILVGASNAVNLTDGLDGLAAGPVLVAASTYLVLSYLAGNYKAATYLQIFFVPGVGEVTVFLGAVVGAVMGFLWYNAHPAEVFMGDTGSLALGGMLGTAALVTKHEILLAVVGGIFVVEALSVIIQVGFFKVSHGKRFFRMAPLHHHFELKGWPESKVIVRFWIVAVVLALAAISTLKLR</sequence>
<proteinExistence type="inferred from homology"/>
<evidence type="ECO:0000256" key="6">
    <source>
        <dbReference type="ARBA" id="ARBA00022960"/>
    </source>
</evidence>
<evidence type="ECO:0000313" key="16">
    <source>
        <dbReference type="Proteomes" id="UP000032233"/>
    </source>
</evidence>
<keyword evidence="6 12" id="KW-0133">Cell shape</keyword>
<dbReference type="InterPro" id="IPR018480">
    <property type="entry name" value="PNAcMuramoyl-5peptid_Trfase_CS"/>
</dbReference>
<comment type="similarity">
    <text evidence="2 12">Belongs to the glycosyltransferase 4 family. MraY subfamily.</text>
</comment>
<dbReference type="EC" id="2.7.8.13" evidence="12 13"/>
<evidence type="ECO:0000313" key="15">
    <source>
        <dbReference type="EMBL" id="KIX15082.1"/>
    </source>
</evidence>
<evidence type="ECO:0000256" key="10">
    <source>
        <dbReference type="ARBA" id="ARBA00023306"/>
    </source>
</evidence>
<keyword evidence="5 12" id="KW-0812">Transmembrane</keyword>
<dbReference type="InParanoid" id="A0A0D2GK04"/>
<name>A0A0D2GK04_9BACT</name>
<feature type="transmembrane region" description="Helical" evidence="12">
    <location>
        <begin position="96"/>
        <end position="114"/>
    </location>
</feature>
<keyword evidence="10 12" id="KW-0131">Cell cycle</keyword>
<evidence type="ECO:0000256" key="13">
    <source>
        <dbReference type="NCBIfam" id="TIGR00445"/>
    </source>
</evidence>
<dbReference type="InterPro" id="IPR003524">
    <property type="entry name" value="PNAcMuramoyl-5peptid_Trfase"/>
</dbReference>
<evidence type="ECO:0000256" key="8">
    <source>
        <dbReference type="ARBA" id="ARBA00022989"/>
    </source>
</evidence>
<feature type="transmembrane region" description="Helical" evidence="12">
    <location>
        <begin position="172"/>
        <end position="192"/>
    </location>
</feature>
<keyword evidence="9 12" id="KW-0472">Membrane</keyword>
<dbReference type="EMBL" id="AZAC01000004">
    <property type="protein sequence ID" value="KIX15082.1"/>
    <property type="molecule type" value="Genomic_DNA"/>
</dbReference>
<feature type="transmembrane region" description="Helical" evidence="12">
    <location>
        <begin position="27"/>
        <end position="48"/>
    </location>
</feature>
<reference evidence="15 16" key="1">
    <citation type="submission" date="2013-11" db="EMBL/GenBank/DDBJ databases">
        <title>Metagenomic analysis of a methanogenic consortium involved in long chain n-alkane degradation.</title>
        <authorList>
            <person name="Davidova I.A."/>
            <person name="Callaghan A.V."/>
            <person name="Wawrik B."/>
            <person name="Pruitt S."/>
            <person name="Marks C."/>
            <person name="Duncan K.E."/>
            <person name="Suflita J.M."/>
        </authorList>
    </citation>
    <scope>NUCLEOTIDE SEQUENCE [LARGE SCALE GENOMIC DNA]</scope>
    <source>
        <strain evidence="15 16">SPR</strain>
    </source>
</reference>
<comment type="function">
    <text evidence="12">Catalyzes the initial step of the lipid cycle reactions in the biosynthesis of the cell wall peptidoglycan: transfers peptidoglycan precursor phospho-MurNAc-pentapeptide from UDP-MurNAc-pentapeptide onto the lipid carrier undecaprenyl phosphate, yielding undecaprenyl-pyrophosphoryl-MurNAc-pentapeptide, known as lipid I.</text>
</comment>
<dbReference type="CDD" id="cd06852">
    <property type="entry name" value="GT_MraY"/>
    <property type="match status" value="1"/>
</dbReference>
<dbReference type="GO" id="GO:0051301">
    <property type="term" value="P:cell division"/>
    <property type="evidence" value="ECO:0007669"/>
    <property type="project" value="UniProtKB-KW"/>
</dbReference>
<dbReference type="InterPro" id="IPR000715">
    <property type="entry name" value="Glycosyl_transferase_4"/>
</dbReference>
<evidence type="ECO:0000256" key="7">
    <source>
        <dbReference type="ARBA" id="ARBA00022984"/>
    </source>
</evidence>
<dbReference type="PANTHER" id="PTHR22926:SF5">
    <property type="entry name" value="PHOSPHO-N-ACETYLMURAMOYL-PENTAPEPTIDE-TRANSFERASE HOMOLOG"/>
    <property type="match status" value="1"/>
</dbReference>
<comment type="catalytic activity">
    <reaction evidence="12">
        <text>UDP-N-acetyl-alpha-D-muramoyl-L-alanyl-gamma-D-glutamyl-meso-2,6-diaminopimeloyl-D-alanyl-D-alanine + di-trans,octa-cis-undecaprenyl phosphate = di-trans,octa-cis-undecaprenyl diphospho-N-acetyl-alpha-D-muramoyl-L-alanyl-D-glutamyl-meso-2,6-diaminopimeloyl-D-alanyl-D-alanine + UMP</text>
        <dbReference type="Rhea" id="RHEA:28386"/>
        <dbReference type="ChEBI" id="CHEBI:57865"/>
        <dbReference type="ChEBI" id="CHEBI:60392"/>
        <dbReference type="ChEBI" id="CHEBI:61386"/>
        <dbReference type="ChEBI" id="CHEBI:61387"/>
        <dbReference type="EC" id="2.7.8.13"/>
    </reaction>
</comment>
<dbReference type="GO" id="GO:0008360">
    <property type="term" value="P:regulation of cell shape"/>
    <property type="evidence" value="ECO:0007669"/>
    <property type="project" value="UniProtKB-KW"/>
</dbReference>
<dbReference type="PATRIC" id="fig|1429043.3.peg.1004"/>
<dbReference type="GO" id="GO:0008963">
    <property type="term" value="F:phospho-N-acetylmuramoyl-pentapeptide-transferase activity"/>
    <property type="evidence" value="ECO:0007669"/>
    <property type="project" value="UniProtKB-UniRule"/>
</dbReference>
<evidence type="ECO:0000256" key="11">
    <source>
        <dbReference type="ARBA" id="ARBA00023316"/>
    </source>
</evidence>
<dbReference type="GO" id="GO:0005886">
    <property type="term" value="C:plasma membrane"/>
    <property type="evidence" value="ECO:0007669"/>
    <property type="project" value="UniProtKB-SubCell"/>
</dbReference>
<feature type="transmembrane region" description="Helical" evidence="12">
    <location>
        <begin position="287"/>
        <end position="310"/>
    </location>
</feature>
<feature type="transmembrane region" description="Helical" evidence="12">
    <location>
        <begin position="69"/>
        <end position="90"/>
    </location>
</feature>
<keyword evidence="4 12" id="KW-0808">Transferase</keyword>
<evidence type="ECO:0000256" key="5">
    <source>
        <dbReference type="ARBA" id="ARBA00022692"/>
    </source>
</evidence>
<keyword evidence="12 14" id="KW-0460">Magnesium</keyword>
<comment type="pathway">
    <text evidence="12">Cell wall biogenesis; peptidoglycan biosynthesis.</text>
</comment>
<keyword evidence="12 14" id="KW-0479">Metal-binding</keyword>
<dbReference type="GO" id="GO:0051992">
    <property type="term" value="F:UDP-N-acetylmuramoyl-L-alanyl-D-glutamyl-meso-2,6-diaminopimelyl-D-alanyl-D-alanine:undecaprenyl-phosphate transferase activity"/>
    <property type="evidence" value="ECO:0007669"/>
    <property type="project" value="RHEA"/>
</dbReference>
<comment type="subcellular location">
    <subcellularLocation>
        <location evidence="12">Cell membrane</location>
        <topology evidence="12">Multi-pass membrane protein</topology>
    </subcellularLocation>
    <subcellularLocation>
        <location evidence="1">Membrane</location>
        <topology evidence="1">Multi-pass membrane protein</topology>
    </subcellularLocation>
</comment>
<feature type="transmembrane region" description="Helical" evidence="12">
    <location>
        <begin position="199"/>
        <end position="218"/>
    </location>
</feature>
<keyword evidence="3 12" id="KW-0132">Cell division</keyword>
<dbReference type="UniPathway" id="UPA00219"/>
<evidence type="ECO:0000256" key="9">
    <source>
        <dbReference type="ARBA" id="ARBA00023136"/>
    </source>
</evidence>
<dbReference type="OrthoDB" id="9805475at2"/>
<dbReference type="Pfam" id="PF10555">
    <property type="entry name" value="MraY_sig1"/>
    <property type="match status" value="1"/>
</dbReference>
<evidence type="ECO:0000256" key="12">
    <source>
        <dbReference type="HAMAP-Rule" id="MF_00038"/>
    </source>
</evidence>
<comment type="cofactor">
    <cofactor evidence="12 14">
        <name>Mg(2+)</name>
        <dbReference type="ChEBI" id="CHEBI:18420"/>
    </cofactor>
</comment>
<dbReference type="PROSITE" id="PS01348">
    <property type="entry name" value="MRAY_2"/>
    <property type="match status" value="1"/>
</dbReference>
<evidence type="ECO:0000256" key="4">
    <source>
        <dbReference type="ARBA" id="ARBA00022679"/>
    </source>
</evidence>
<keyword evidence="7 12" id="KW-0573">Peptidoglycan synthesis</keyword>